<dbReference type="GO" id="GO:0030313">
    <property type="term" value="C:cell envelope"/>
    <property type="evidence" value="ECO:0007669"/>
    <property type="project" value="UniProtKB-SubCell"/>
</dbReference>
<name>A0A081C8E4_VECG1</name>
<dbReference type="AlphaFoldDB" id="A0A081C8E4"/>
<evidence type="ECO:0000256" key="4">
    <source>
        <dbReference type="SAM" id="SignalP"/>
    </source>
</evidence>
<reference evidence="6" key="1">
    <citation type="journal article" date="2015" name="PeerJ">
        <title>First genomic representation of candidate bacterial phylum KSB3 points to enhanced environmental sensing as a trigger of wastewater bulking.</title>
        <authorList>
            <person name="Sekiguchi Y."/>
            <person name="Ohashi A."/>
            <person name="Parks D.H."/>
            <person name="Yamauchi T."/>
            <person name="Tyson G.W."/>
            <person name="Hugenholtz P."/>
        </authorList>
    </citation>
    <scope>NUCLEOTIDE SEQUENCE [LARGE SCALE GENOMIC DNA]</scope>
</reference>
<evidence type="ECO:0000259" key="5">
    <source>
        <dbReference type="Pfam" id="PF13407"/>
    </source>
</evidence>
<dbReference type="PANTHER" id="PTHR46847:SF1">
    <property type="entry name" value="D-ALLOSE-BINDING PERIPLASMIC PROTEIN-RELATED"/>
    <property type="match status" value="1"/>
</dbReference>
<organism evidence="6">
    <name type="scientific">Vecturithrix granuli</name>
    <dbReference type="NCBI Taxonomy" id="1499967"/>
    <lineage>
        <taxon>Bacteria</taxon>
        <taxon>Candidatus Moduliflexota</taxon>
        <taxon>Candidatus Vecturitrichia</taxon>
        <taxon>Candidatus Vecturitrichales</taxon>
        <taxon>Candidatus Vecturitrichaceae</taxon>
        <taxon>Candidatus Vecturithrix</taxon>
    </lineage>
</organism>
<keyword evidence="3 4" id="KW-0732">Signal</keyword>
<evidence type="ECO:0000313" key="7">
    <source>
        <dbReference type="Proteomes" id="UP000030661"/>
    </source>
</evidence>
<feature type="chain" id="PRO_5001755714" evidence="4">
    <location>
        <begin position="23"/>
        <end position="316"/>
    </location>
</feature>
<dbReference type="GO" id="GO:0030246">
    <property type="term" value="F:carbohydrate binding"/>
    <property type="evidence" value="ECO:0007669"/>
    <property type="project" value="UniProtKB-ARBA"/>
</dbReference>
<dbReference type="Pfam" id="PF13407">
    <property type="entry name" value="Peripla_BP_4"/>
    <property type="match status" value="1"/>
</dbReference>
<proteinExistence type="inferred from homology"/>
<protein>
    <submittedName>
        <fullName evidence="6">Periplasmic binding protein/LacI transcriptional regulator, putative</fullName>
    </submittedName>
</protein>
<dbReference type="PANTHER" id="PTHR46847">
    <property type="entry name" value="D-ALLOSE-BINDING PERIPLASMIC PROTEIN-RELATED"/>
    <property type="match status" value="1"/>
</dbReference>
<dbReference type="EMBL" id="DF820475">
    <property type="protein sequence ID" value="GAK60849.1"/>
    <property type="molecule type" value="Genomic_DNA"/>
</dbReference>
<feature type="signal peptide" evidence="4">
    <location>
        <begin position="1"/>
        <end position="22"/>
    </location>
</feature>
<comment type="similarity">
    <text evidence="2">Belongs to the bacterial solute-binding protein 2 family.</text>
</comment>
<dbReference type="CDD" id="cd06308">
    <property type="entry name" value="PBP1_sensor_kinase-like"/>
    <property type="match status" value="1"/>
</dbReference>
<dbReference type="HOGENOM" id="CLU_037628_3_2_0"/>
<evidence type="ECO:0000256" key="1">
    <source>
        <dbReference type="ARBA" id="ARBA00004196"/>
    </source>
</evidence>
<dbReference type="eggNOG" id="COG1879">
    <property type="taxonomic scope" value="Bacteria"/>
</dbReference>
<evidence type="ECO:0000256" key="2">
    <source>
        <dbReference type="ARBA" id="ARBA00007639"/>
    </source>
</evidence>
<accession>A0A081C8E4</accession>
<comment type="subcellular location">
    <subcellularLocation>
        <location evidence="1">Cell envelope</location>
    </subcellularLocation>
</comment>
<feature type="domain" description="Periplasmic binding protein" evidence="5">
    <location>
        <begin position="37"/>
        <end position="291"/>
    </location>
</feature>
<keyword evidence="7" id="KW-1185">Reference proteome</keyword>
<evidence type="ECO:0000313" key="6">
    <source>
        <dbReference type="EMBL" id="GAK60849.1"/>
    </source>
</evidence>
<evidence type="ECO:0000256" key="3">
    <source>
        <dbReference type="ARBA" id="ARBA00022729"/>
    </source>
</evidence>
<dbReference type="InterPro" id="IPR025997">
    <property type="entry name" value="SBP_2_dom"/>
</dbReference>
<dbReference type="Proteomes" id="UP000030661">
    <property type="component" value="Unassembled WGS sequence"/>
</dbReference>
<dbReference type="SUPFAM" id="SSF53822">
    <property type="entry name" value="Periplasmic binding protein-like I"/>
    <property type="match status" value="1"/>
</dbReference>
<dbReference type="InterPro" id="IPR028082">
    <property type="entry name" value="Peripla_BP_I"/>
</dbReference>
<dbReference type="STRING" id="1499967.U27_00747"/>
<gene>
    <name evidence="6" type="ORF">U27_00747</name>
</gene>
<dbReference type="Gene3D" id="3.40.50.2300">
    <property type="match status" value="2"/>
</dbReference>
<sequence>MKKICMCVLVFMFSLSVTLAYAEGELYMGDKDKTYVIAFSQDDMNNDWRASQVNSAKKEAEKYKNVKFIYTDAQGSSMKQVNDIEDLIAQGVDAILTSPREQKPLTPVVAKAYQEGIPIILLDRRVDGDQYTAWIGPDNVPIAKAAAEYMGKQLNGKGKIIHLQGVPGSTPQIERSDYFIEVLKEKYPDIEIVAQQPADFLRQKALEVMENLLQAHPDINGLYSESDSMAYGAMLAFKNAGIDMAPLVVVGIDYITQAKEMIKAGLMDATFTFDTCGKEGVQALDKLFKGETIPKDQVVPSTMVTIENVDSVEPIF</sequence>